<dbReference type="PANTHER" id="PTHR43918">
    <property type="entry name" value="ACETYLCHOLINESTERASE"/>
    <property type="match status" value="1"/>
</dbReference>
<evidence type="ECO:0000313" key="5">
    <source>
        <dbReference type="EMBL" id="KAF4964894.1"/>
    </source>
</evidence>
<dbReference type="InterPro" id="IPR002018">
    <property type="entry name" value="CarbesteraseB"/>
</dbReference>
<evidence type="ECO:0000259" key="4">
    <source>
        <dbReference type="Pfam" id="PF00135"/>
    </source>
</evidence>
<feature type="domain" description="Carboxylesterase type B" evidence="4">
    <location>
        <begin position="26"/>
        <end position="516"/>
    </location>
</feature>
<feature type="chain" id="PRO_5034787753" description="Carboxylic ester hydrolase" evidence="3">
    <location>
        <begin position="19"/>
        <end position="520"/>
    </location>
</feature>
<sequence length="520" mass="56066">MKFASLLLLCEIVLGVSAGILSTLERPIVKVQNGTVSGVFNRHYHQDLFLGIPYAAPPVGDLRLHKPTSPTSWAGTKDARSYSAQCLGTSVGLTGFSQKEDVDAMSEDCLHLNVVRPAGVDRHSKLPVLVWIHGGGWFEGSSSDSRYNGTFLVSTSVNMGKPLVFVSFNYRLGAFGYLSGQEVQKSGIANLGLQDQRQALAWVQENIHSFGGNPKRVTIMGESAGALSIGFHLLAKEGRDDGLFSAAIAQSGSTFTPALSSRSATLQQADFEGVLNSTGCAHSKEGLSCLRAISASALREASKTLPLSFTPDGDLVPRSALRSLRDGKFVRVPLLTGTTRNEGTSFVQQALKGPLNTNTDLAAFIQSTWGLEKILVRILQRLVKLYQRDIKASAAGLGTVAPHPNSQLGAQYGAATLWMGDMMFTAGRRATNQAWTSFGVPNYSYLFDTVPANLNASTLGVAHFQDIPYTFGSTQGVGWETDPFPSEPMLRKEHEELANTMSRMWISFATTHSPNYHGGE</sequence>
<dbReference type="SUPFAM" id="SSF53474">
    <property type="entry name" value="alpha/beta-Hydrolases"/>
    <property type="match status" value="1"/>
</dbReference>
<dbReference type="Proteomes" id="UP000622797">
    <property type="component" value="Unassembled WGS sequence"/>
</dbReference>
<keyword evidence="3" id="KW-0732">Signal</keyword>
<proteinExistence type="inferred from homology"/>
<dbReference type="InterPro" id="IPR019826">
    <property type="entry name" value="Carboxylesterase_B_AS"/>
</dbReference>
<name>A0A8H4X8G7_9HYPO</name>
<dbReference type="PROSITE" id="PS00122">
    <property type="entry name" value="CARBOXYLESTERASE_B_1"/>
    <property type="match status" value="1"/>
</dbReference>
<dbReference type="GO" id="GO:0052689">
    <property type="term" value="F:carboxylic ester hydrolase activity"/>
    <property type="evidence" value="ECO:0007669"/>
    <property type="project" value="TreeGrafter"/>
</dbReference>
<dbReference type="EMBL" id="JABEXW010000384">
    <property type="protein sequence ID" value="KAF4964894.1"/>
    <property type="molecule type" value="Genomic_DNA"/>
</dbReference>
<evidence type="ECO:0000256" key="2">
    <source>
        <dbReference type="ARBA" id="ARBA00022801"/>
    </source>
</evidence>
<gene>
    <name evidence="5" type="ORF">FSARC_7239</name>
</gene>
<keyword evidence="6" id="KW-1185">Reference proteome</keyword>
<organism evidence="5 6">
    <name type="scientific">Fusarium sarcochroum</name>
    <dbReference type="NCBI Taxonomy" id="1208366"/>
    <lineage>
        <taxon>Eukaryota</taxon>
        <taxon>Fungi</taxon>
        <taxon>Dikarya</taxon>
        <taxon>Ascomycota</taxon>
        <taxon>Pezizomycotina</taxon>
        <taxon>Sordariomycetes</taxon>
        <taxon>Hypocreomycetidae</taxon>
        <taxon>Hypocreales</taxon>
        <taxon>Nectriaceae</taxon>
        <taxon>Fusarium</taxon>
        <taxon>Fusarium lateritium species complex</taxon>
    </lineage>
</organism>
<dbReference type="EC" id="3.1.1.-" evidence="3"/>
<comment type="caution">
    <text evidence="5">The sequence shown here is derived from an EMBL/GenBank/DDBJ whole genome shotgun (WGS) entry which is preliminary data.</text>
</comment>
<dbReference type="OrthoDB" id="408631at2759"/>
<evidence type="ECO:0000256" key="1">
    <source>
        <dbReference type="ARBA" id="ARBA00005964"/>
    </source>
</evidence>
<dbReference type="AlphaFoldDB" id="A0A8H4X8G7"/>
<evidence type="ECO:0000256" key="3">
    <source>
        <dbReference type="RuleBase" id="RU361235"/>
    </source>
</evidence>
<dbReference type="PANTHER" id="PTHR43918:SF4">
    <property type="entry name" value="CARBOXYLIC ESTER HYDROLASE"/>
    <property type="match status" value="1"/>
</dbReference>
<reference evidence="5" key="2">
    <citation type="submission" date="2020-05" db="EMBL/GenBank/DDBJ databases">
        <authorList>
            <person name="Kim H.-S."/>
            <person name="Proctor R.H."/>
            <person name="Brown D.W."/>
        </authorList>
    </citation>
    <scope>NUCLEOTIDE SEQUENCE</scope>
    <source>
        <strain evidence="5">NRRL 20472</strain>
    </source>
</reference>
<feature type="signal peptide" evidence="3">
    <location>
        <begin position="1"/>
        <end position="18"/>
    </location>
</feature>
<dbReference type="InterPro" id="IPR029058">
    <property type="entry name" value="AB_hydrolase_fold"/>
</dbReference>
<dbReference type="InterPro" id="IPR050654">
    <property type="entry name" value="AChE-related_enzymes"/>
</dbReference>
<dbReference type="Gene3D" id="3.40.50.1820">
    <property type="entry name" value="alpha/beta hydrolase"/>
    <property type="match status" value="1"/>
</dbReference>
<protein>
    <recommendedName>
        <fullName evidence="3">Carboxylic ester hydrolase</fullName>
        <ecNumber evidence="3">3.1.1.-</ecNumber>
    </recommendedName>
</protein>
<keyword evidence="2 3" id="KW-0378">Hydrolase</keyword>
<evidence type="ECO:0000313" key="6">
    <source>
        <dbReference type="Proteomes" id="UP000622797"/>
    </source>
</evidence>
<comment type="similarity">
    <text evidence="1 3">Belongs to the type-B carboxylesterase/lipase family.</text>
</comment>
<dbReference type="Pfam" id="PF00135">
    <property type="entry name" value="COesterase"/>
    <property type="match status" value="1"/>
</dbReference>
<reference evidence="5" key="1">
    <citation type="journal article" date="2020" name="BMC Genomics">
        <title>Correction to: Identification and distribution of gene clusters required for synthesis of sphingolipid metabolism inhibitors in diverse species of the filamentous fungus Fusarium.</title>
        <authorList>
            <person name="Kim H.S."/>
            <person name="Lohmar J.M."/>
            <person name="Busman M."/>
            <person name="Brown D.W."/>
            <person name="Naumann T.A."/>
            <person name="Divon H.H."/>
            <person name="Lysoe E."/>
            <person name="Uhlig S."/>
            <person name="Proctor R.H."/>
        </authorList>
    </citation>
    <scope>NUCLEOTIDE SEQUENCE</scope>
    <source>
        <strain evidence="5">NRRL 20472</strain>
    </source>
</reference>
<accession>A0A8H4X8G7</accession>